<dbReference type="GO" id="GO:0005737">
    <property type="term" value="C:cytoplasm"/>
    <property type="evidence" value="ECO:0007669"/>
    <property type="project" value="TreeGrafter"/>
</dbReference>
<dbReference type="GO" id="GO:0004356">
    <property type="term" value="F:glutamine synthetase activity"/>
    <property type="evidence" value="ECO:0007669"/>
    <property type="project" value="InterPro"/>
</dbReference>
<comment type="caution">
    <text evidence="5">The sequence shown here is derived from an EMBL/GenBank/DDBJ whole genome shotgun (WGS) entry which is preliminary data.</text>
</comment>
<comment type="similarity">
    <text evidence="1 2 3">Belongs to the glutamine synthetase family.</text>
</comment>
<feature type="domain" description="GS catalytic" evidence="4">
    <location>
        <begin position="137"/>
        <end position="480"/>
    </location>
</feature>
<dbReference type="EMBL" id="QNRQ01000005">
    <property type="protein sequence ID" value="RBP39459.1"/>
    <property type="molecule type" value="Genomic_DNA"/>
</dbReference>
<dbReference type="SUPFAM" id="SSF55931">
    <property type="entry name" value="Glutamine synthetase/guanido kinase"/>
    <property type="match status" value="1"/>
</dbReference>
<protein>
    <submittedName>
        <fullName evidence="5">L-glutamine synthetase</fullName>
    </submittedName>
</protein>
<dbReference type="PROSITE" id="PS51987">
    <property type="entry name" value="GS_CATALYTIC"/>
    <property type="match status" value="1"/>
</dbReference>
<dbReference type="SUPFAM" id="SSF54368">
    <property type="entry name" value="Glutamine synthetase, N-terminal domain"/>
    <property type="match status" value="1"/>
</dbReference>
<evidence type="ECO:0000256" key="2">
    <source>
        <dbReference type="PROSITE-ProRule" id="PRU01331"/>
    </source>
</evidence>
<dbReference type="PANTHER" id="PTHR43407">
    <property type="entry name" value="GLUTAMINE SYNTHETASE"/>
    <property type="match status" value="1"/>
</dbReference>
<organism evidence="5 6">
    <name type="scientific">Eoetvoesiella caeni</name>
    <dbReference type="NCBI Taxonomy" id="645616"/>
    <lineage>
        <taxon>Bacteria</taxon>
        <taxon>Pseudomonadati</taxon>
        <taxon>Pseudomonadota</taxon>
        <taxon>Betaproteobacteria</taxon>
        <taxon>Burkholderiales</taxon>
        <taxon>Alcaligenaceae</taxon>
        <taxon>Eoetvoesiella</taxon>
    </lineage>
</organism>
<name>A0A366HAX6_9BURK</name>
<accession>A0A366HAX6</accession>
<reference evidence="5 6" key="1">
    <citation type="submission" date="2018-06" db="EMBL/GenBank/DDBJ databases">
        <title>Genomic Encyclopedia of Type Strains, Phase IV (KMG-IV): sequencing the most valuable type-strain genomes for metagenomic binning, comparative biology and taxonomic classification.</title>
        <authorList>
            <person name="Goeker M."/>
        </authorList>
    </citation>
    <scope>NUCLEOTIDE SEQUENCE [LARGE SCALE GENOMIC DNA]</scope>
    <source>
        <strain evidence="5 6">DSM 25520</strain>
    </source>
</reference>
<evidence type="ECO:0000259" key="4">
    <source>
        <dbReference type="PROSITE" id="PS51987"/>
    </source>
</evidence>
<dbReference type="PANTHER" id="PTHR43407:SF1">
    <property type="entry name" value="LENGSIN"/>
    <property type="match status" value="1"/>
</dbReference>
<dbReference type="AlphaFoldDB" id="A0A366HAX6"/>
<dbReference type="InterPro" id="IPR014746">
    <property type="entry name" value="Gln_synth/guanido_kin_cat_dom"/>
</dbReference>
<sequence length="480" mass="53677">MMNSFVDRHGLWSDEQQRQARDLVGRIDAGEIETLRFMFPDQHGILRGKTLVASAARDALWSGVNLTSTLLLKDTSHKTVFPVFNSGGYQLDGLRGGSDFTVVADPATFKILPWAYKTGWVLCDAYLCDGQPWPFSSRHIMQRAIQRLDEHGLDFIAGLEVEFHVFKLDEARMALADSGQPGTPPEVSLLTHGYQYLTELRYDRVDALMELLRSQLQALGLPLHSLEIEYGPSQFELTFSPSCGVAAADLMILLRSAIKQICQRNGYHATFMCRPRIPNVMSSGWHLHQSLRRKSDGVNVFMPHDAEGVGLSQVGLGYLAGLKEHACGAAFFASPTINGYRRYRPFSLAPDRAAWARDNRAAMLRVLGGPGQTATRIENRIGEPTANPYLYMASQLFSGLHGIESRLDPGPSADAPYETPAALLPRSLDEALHCLREDTHLCDQMGASFVDYLCFIKEAEIARFNLEVTDWEHREYFDMF</sequence>
<proteinExistence type="inferred from homology"/>
<dbReference type="Gene3D" id="3.10.20.70">
    <property type="entry name" value="Glutamine synthetase, N-terminal domain"/>
    <property type="match status" value="1"/>
</dbReference>
<dbReference type="SMART" id="SM01230">
    <property type="entry name" value="Gln-synt_C"/>
    <property type="match status" value="1"/>
</dbReference>
<dbReference type="GO" id="GO:0016020">
    <property type="term" value="C:membrane"/>
    <property type="evidence" value="ECO:0007669"/>
    <property type="project" value="TreeGrafter"/>
</dbReference>
<keyword evidence="6" id="KW-1185">Reference proteome</keyword>
<evidence type="ECO:0000313" key="5">
    <source>
        <dbReference type="EMBL" id="RBP39459.1"/>
    </source>
</evidence>
<dbReference type="GO" id="GO:0006542">
    <property type="term" value="P:glutamine biosynthetic process"/>
    <property type="evidence" value="ECO:0007669"/>
    <property type="project" value="InterPro"/>
</dbReference>
<dbReference type="Proteomes" id="UP000253628">
    <property type="component" value="Unassembled WGS sequence"/>
</dbReference>
<dbReference type="InterPro" id="IPR008146">
    <property type="entry name" value="Gln_synth_cat_dom"/>
</dbReference>
<dbReference type="InterPro" id="IPR036651">
    <property type="entry name" value="Gln_synt_N_sf"/>
</dbReference>
<evidence type="ECO:0000313" key="6">
    <source>
        <dbReference type="Proteomes" id="UP000253628"/>
    </source>
</evidence>
<evidence type="ECO:0000256" key="3">
    <source>
        <dbReference type="RuleBase" id="RU000384"/>
    </source>
</evidence>
<dbReference type="Pfam" id="PF00120">
    <property type="entry name" value="Gln-synt_C"/>
    <property type="match status" value="1"/>
</dbReference>
<evidence type="ECO:0000256" key="1">
    <source>
        <dbReference type="ARBA" id="ARBA00009897"/>
    </source>
</evidence>
<gene>
    <name evidence="5" type="ORF">DFR37_105255</name>
</gene>
<dbReference type="Gene3D" id="3.30.590.10">
    <property type="entry name" value="Glutamine synthetase/guanido kinase, catalytic domain"/>
    <property type="match status" value="1"/>
</dbReference>